<dbReference type="AlphaFoldDB" id="A0A6A3TP40"/>
<proteinExistence type="predicted"/>
<organism evidence="2 3">
    <name type="scientific">Phytophthora fragariae</name>
    <dbReference type="NCBI Taxonomy" id="53985"/>
    <lineage>
        <taxon>Eukaryota</taxon>
        <taxon>Sar</taxon>
        <taxon>Stramenopiles</taxon>
        <taxon>Oomycota</taxon>
        <taxon>Peronosporomycetes</taxon>
        <taxon>Peronosporales</taxon>
        <taxon>Peronosporaceae</taxon>
        <taxon>Phytophthora</taxon>
    </lineage>
</organism>
<keyword evidence="1" id="KW-0732">Signal</keyword>
<evidence type="ECO:0000313" key="3">
    <source>
        <dbReference type="Proteomes" id="UP000441208"/>
    </source>
</evidence>
<comment type="caution">
    <text evidence="2">The sequence shown here is derived from an EMBL/GenBank/DDBJ whole genome shotgun (WGS) entry which is preliminary data.</text>
</comment>
<gene>
    <name evidence="2" type="ORF">PF007_g546</name>
</gene>
<evidence type="ECO:0000256" key="1">
    <source>
        <dbReference type="SAM" id="SignalP"/>
    </source>
</evidence>
<dbReference type="EMBL" id="QXFZ01000011">
    <property type="protein sequence ID" value="KAE9140718.1"/>
    <property type="molecule type" value="Genomic_DNA"/>
</dbReference>
<evidence type="ECO:0000313" key="2">
    <source>
        <dbReference type="EMBL" id="KAE9140718.1"/>
    </source>
</evidence>
<name>A0A6A3TP40_9STRA</name>
<feature type="signal peptide" evidence="1">
    <location>
        <begin position="1"/>
        <end position="20"/>
    </location>
</feature>
<accession>A0A6A3TP40</accession>
<protein>
    <recommendedName>
        <fullName evidence="4">RxLR effector protein</fullName>
    </recommendedName>
</protein>
<reference evidence="2 3" key="1">
    <citation type="submission" date="2018-08" db="EMBL/GenBank/DDBJ databases">
        <title>Genomic investigation of the strawberry pathogen Phytophthora fragariae indicates pathogenicity is determined by transcriptional variation in three key races.</title>
        <authorList>
            <person name="Adams T.M."/>
            <person name="Armitage A.D."/>
            <person name="Sobczyk M.K."/>
            <person name="Bates H.J."/>
            <person name="Dunwell J.M."/>
            <person name="Nellist C.F."/>
            <person name="Harrison R.J."/>
        </authorList>
    </citation>
    <scope>NUCLEOTIDE SEQUENCE [LARGE SCALE GENOMIC DNA]</scope>
    <source>
        <strain evidence="2 3">NOV-71</strain>
    </source>
</reference>
<evidence type="ECO:0008006" key="4">
    <source>
        <dbReference type="Google" id="ProtNLM"/>
    </source>
</evidence>
<dbReference type="Proteomes" id="UP000441208">
    <property type="component" value="Unassembled WGS sequence"/>
</dbReference>
<feature type="chain" id="PRO_5025541030" description="RxLR effector protein" evidence="1">
    <location>
        <begin position="21"/>
        <end position="98"/>
    </location>
</feature>
<sequence length="98" mass="11010">MHRSLMLTFFSLVSSHSIDAFTRARYAGRGATSTATAKTELFRSRPGRSCSWRSPTATSAMYVRRQGYWSFSRREADSERCCGLGRCASWTPSSTPTR</sequence>